<dbReference type="AlphaFoldDB" id="A0AA40JJ84"/>
<evidence type="ECO:0000313" key="1">
    <source>
        <dbReference type="EMBL" id="KGX17271.1"/>
    </source>
</evidence>
<gene>
    <name evidence="1" type="ORF">Y036_6003</name>
</gene>
<evidence type="ECO:0000313" key="2">
    <source>
        <dbReference type="Proteomes" id="UP000030475"/>
    </source>
</evidence>
<sequence length="102" mass="10700">MSQPTLPHHAQPDAQLALAMLVRHVRRVASHQAARIALGEVTPQQACSAVVRQGASLAVTAQYFGADDVAIAIAEAADQEAARLNPEWRIAREPAGNIGASA</sequence>
<accession>A0AA40JJ84</accession>
<comment type="caution">
    <text evidence="1">The sequence shown here is derived from an EMBL/GenBank/DDBJ whole genome shotgun (WGS) entry which is preliminary data.</text>
</comment>
<dbReference type="Proteomes" id="UP000030475">
    <property type="component" value="Unassembled WGS sequence"/>
</dbReference>
<reference evidence="1 2" key="1">
    <citation type="submission" date="2014-08" db="EMBL/GenBank/DDBJ databases">
        <authorList>
            <person name="Bunnell A."/>
            <person name="Chain P.S."/>
            <person name="Chertkov O."/>
            <person name="Currie B.J."/>
            <person name="Daligault H.E."/>
            <person name="Davenport K.W."/>
            <person name="Davis C."/>
            <person name="Gleasner C.D."/>
            <person name="Johnson S.L."/>
            <person name="Kaestli M."/>
            <person name="Koren S."/>
            <person name="Kunde Y.A."/>
            <person name="Mayo M."/>
            <person name="McMurry K.K."/>
            <person name="Price E.P."/>
            <person name="Reitenga K.G."/>
            <person name="Robison R."/>
            <person name="Rosovitz M.J."/>
            <person name="Sarovich D.S."/>
            <person name="Teshima H."/>
        </authorList>
    </citation>
    <scope>NUCLEOTIDE SEQUENCE [LARGE SCALE GENOMIC DNA]</scope>
    <source>
        <strain evidence="1 2">MSHR44</strain>
    </source>
</reference>
<organism evidence="1 2">
    <name type="scientific">Burkholderia pseudomallei</name>
    <name type="common">Pseudomonas pseudomallei</name>
    <dbReference type="NCBI Taxonomy" id="28450"/>
    <lineage>
        <taxon>Bacteria</taxon>
        <taxon>Pseudomonadati</taxon>
        <taxon>Pseudomonadota</taxon>
        <taxon>Betaproteobacteria</taxon>
        <taxon>Burkholderiales</taxon>
        <taxon>Burkholderiaceae</taxon>
        <taxon>Burkholderia</taxon>
        <taxon>pseudomallei group</taxon>
    </lineage>
</organism>
<dbReference type="RefSeq" id="WP_080302162.1">
    <property type="nucleotide sequence ID" value="NZ_KN323090.1"/>
</dbReference>
<protein>
    <submittedName>
        <fullName evidence="1">Uncharacterized protein</fullName>
    </submittedName>
</protein>
<proteinExistence type="predicted"/>
<dbReference type="EMBL" id="JQIM01000007">
    <property type="protein sequence ID" value="KGX17271.1"/>
    <property type="molecule type" value="Genomic_DNA"/>
</dbReference>
<name>A0AA40JJ84_BURPE</name>